<dbReference type="InterPro" id="IPR007345">
    <property type="entry name" value="Polysacch_pyruvyl_Trfase"/>
</dbReference>
<organism evidence="2 4">
    <name type="scientific">Phocaeicola vulgatus</name>
    <name type="common">Bacteroides vulgatus</name>
    <dbReference type="NCBI Taxonomy" id="821"/>
    <lineage>
        <taxon>Bacteria</taxon>
        <taxon>Pseudomonadati</taxon>
        <taxon>Bacteroidota</taxon>
        <taxon>Bacteroidia</taxon>
        <taxon>Bacteroidales</taxon>
        <taxon>Bacteroidaceae</taxon>
        <taxon>Phocaeicola</taxon>
    </lineage>
</organism>
<dbReference type="EMBL" id="JAJCQG010000057">
    <property type="protein sequence ID" value="MCB7282525.1"/>
    <property type="molecule type" value="Genomic_DNA"/>
</dbReference>
<gene>
    <name evidence="2" type="ORF">ERS852457_04176</name>
    <name evidence="3" type="ORF">LI282_15970</name>
</gene>
<sequence>MKILVITFSRGLNPGTFMQAYGVRTGLFKIFPDAEINYLSFPDFKWDKGKRGKKDFIGHVLLQKAFAAYRLLKYRKLEKKVFAYTPTIDLFDYDVNEAKAILQNYDLVVVGSDTILEKVTGNSQQLGLNWGSSELCKAPHLFFAASASPANFSDDKQLLERLKGIAERFIYIGLRDGLTLDLFNNKMKVNVPVYKQPDPSYYLDINEFQLPEFYVRKLKGKKIAFYNFSPNFPYRKELADLIRRKGYTVASSVYNPYADIRIDTIGPKEWAGIFRYCDIIITERFHDSLFALRNCKPVIAIDWEKDRFSSTGDSKTYRILKDYNQQNYHFILEDKNQLASIIDKIPQLMSDFDTARIIRKNEEYVTLAMNLLKVIKQNYDEFLRLH</sequence>
<keyword evidence="2" id="KW-0808">Transferase</keyword>
<dbReference type="Proteomes" id="UP000095333">
    <property type="component" value="Unassembled WGS sequence"/>
</dbReference>
<accession>A0A174NMK1</accession>
<dbReference type="Proteomes" id="UP001199363">
    <property type="component" value="Unassembled WGS sequence"/>
</dbReference>
<dbReference type="RefSeq" id="WP_057251025.1">
    <property type="nucleotide sequence ID" value="NZ_CYZI01000058.1"/>
</dbReference>
<dbReference type="Pfam" id="PF04230">
    <property type="entry name" value="PS_pyruv_trans"/>
    <property type="match status" value="1"/>
</dbReference>
<evidence type="ECO:0000313" key="4">
    <source>
        <dbReference type="Proteomes" id="UP000095333"/>
    </source>
</evidence>
<reference evidence="3" key="2">
    <citation type="submission" date="2021-10" db="EMBL/GenBank/DDBJ databases">
        <title>Collection of gut derived symbiotic bacterial strains cultured from healthy donors.</title>
        <authorList>
            <person name="Lin H."/>
            <person name="Littmann E."/>
            <person name="Kohout C."/>
            <person name="Pamer E.G."/>
        </authorList>
    </citation>
    <scope>NUCLEOTIDE SEQUENCE</scope>
    <source>
        <strain evidence="3">DFI.1.167</strain>
    </source>
</reference>
<protein>
    <submittedName>
        <fullName evidence="2 3">Polysaccharide pyruvyl transferase</fullName>
    </submittedName>
</protein>
<reference evidence="2 4" key="1">
    <citation type="submission" date="2015-09" db="EMBL/GenBank/DDBJ databases">
        <authorList>
            <consortium name="Pathogen Informatics"/>
        </authorList>
    </citation>
    <scope>NUCLEOTIDE SEQUENCE [LARGE SCALE GENOMIC DNA]</scope>
    <source>
        <strain evidence="2 4">2789STDY5834842</strain>
    </source>
</reference>
<evidence type="ECO:0000313" key="3">
    <source>
        <dbReference type="EMBL" id="MCB7282525.1"/>
    </source>
</evidence>
<proteinExistence type="predicted"/>
<evidence type="ECO:0000259" key="1">
    <source>
        <dbReference type="Pfam" id="PF04230"/>
    </source>
</evidence>
<feature type="domain" description="Polysaccharide pyruvyl transferase" evidence="1">
    <location>
        <begin position="17"/>
        <end position="303"/>
    </location>
</feature>
<dbReference type="EMBL" id="CYZI01000058">
    <property type="protein sequence ID" value="CUP47790.1"/>
    <property type="molecule type" value="Genomic_DNA"/>
</dbReference>
<dbReference type="AlphaFoldDB" id="A0A174NMK1"/>
<name>A0A174NMK1_PHOVU</name>
<dbReference type="GO" id="GO:0016740">
    <property type="term" value="F:transferase activity"/>
    <property type="evidence" value="ECO:0007669"/>
    <property type="project" value="UniProtKB-KW"/>
</dbReference>
<evidence type="ECO:0000313" key="2">
    <source>
        <dbReference type="EMBL" id="CUP47790.1"/>
    </source>
</evidence>